<gene>
    <name evidence="6 9" type="primary">glyA</name>
    <name evidence="9" type="ORF">A2172_04210</name>
</gene>
<dbReference type="GO" id="GO:0004372">
    <property type="term" value="F:glycine hydroxymethyltransferase activity"/>
    <property type="evidence" value="ECO:0007669"/>
    <property type="project" value="UniProtKB-UniRule"/>
</dbReference>
<evidence type="ECO:0000259" key="8">
    <source>
        <dbReference type="Pfam" id="PF00464"/>
    </source>
</evidence>
<dbReference type="Pfam" id="PF00464">
    <property type="entry name" value="SHMT"/>
    <property type="match status" value="1"/>
</dbReference>
<dbReference type="PANTHER" id="PTHR11680:SF35">
    <property type="entry name" value="SERINE HYDROXYMETHYLTRANSFERASE 1"/>
    <property type="match status" value="1"/>
</dbReference>
<reference evidence="9 10" key="1">
    <citation type="journal article" date="2016" name="Nat. Commun.">
        <title>Thousands of microbial genomes shed light on interconnected biogeochemical processes in an aquifer system.</title>
        <authorList>
            <person name="Anantharaman K."/>
            <person name="Brown C.T."/>
            <person name="Hug L.A."/>
            <person name="Sharon I."/>
            <person name="Castelle C.J."/>
            <person name="Probst A.J."/>
            <person name="Thomas B.C."/>
            <person name="Singh A."/>
            <person name="Wilkins M.J."/>
            <person name="Karaoz U."/>
            <person name="Brodie E.L."/>
            <person name="Williams K.H."/>
            <person name="Hubbard S.S."/>
            <person name="Banfield J.F."/>
        </authorList>
    </citation>
    <scope>NUCLEOTIDE SEQUENCE [LARGE SCALE GENOMIC DNA]</scope>
</reference>
<feature type="domain" description="Serine hydroxymethyltransferase-like" evidence="8">
    <location>
        <begin position="4"/>
        <end position="384"/>
    </location>
</feature>
<keyword evidence="3 6" id="KW-0554">One-carbon metabolism</keyword>
<evidence type="ECO:0000256" key="1">
    <source>
        <dbReference type="ARBA" id="ARBA00001933"/>
    </source>
</evidence>
<keyword evidence="5 6" id="KW-0663">Pyridoxal phosphate</keyword>
<evidence type="ECO:0000256" key="7">
    <source>
        <dbReference type="PIRSR" id="PIRSR000412-50"/>
    </source>
</evidence>
<dbReference type="AlphaFoldDB" id="A0A1G1W716"/>
<dbReference type="NCBIfam" id="NF000586">
    <property type="entry name" value="PRK00011.1"/>
    <property type="match status" value="1"/>
</dbReference>
<comment type="cofactor">
    <cofactor evidence="1 6 7">
        <name>pyridoxal 5'-phosphate</name>
        <dbReference type="ChEBI" id="CHEBI:597326"/>
    </cofactor>
</comment>
<comment type="pathway">
    <text evidence="6">Amino-acid biosynthesis; glycine biosynthesis; glycine from L-serine: step 1/1.</text>
</comment>
<evidence type="ECO:0000256" key="6">
    <source>
        <dbReference type="HAMAP-Rule" id="MF_00051"/>
    </source>
</evidence>
<dbReference type="HAMAP" id="MF_00051">
    <property type="entry name" value="SHMT"/>
    <property type="match status" value="1"/>
</dbReference>
<dbReference type="InterPro" id="IPR049943">
    <property type="entry name" value="Ser_HO-MeTrfase-like"/>
</dbReference>
<evidence type="ECO:0000313" key="10">
    <source>
        <dbReference type="Proteomes" id="UP000176631"/>
    </source>
</evidence>
<name>A0A1G1W716_9BACT</name>
<comment type="caution">
    <text evidence="6">Lacks conserved residue(s) required for the propagation of feature annotation.</text>
</comment>
<dbReference type="InterPro" id="IPR015421">
    <property type="entry name" value="PyrdxlP-dep_Trfase_major"/>
</dbReference>
<comment type="subunit">
    <text evidence="6">Homodimer.</text>
</comment>
<dbReference type="GO" id="GO:0008168">
    <property type="term" value="F:methyltransferase activity"/>
    <property type="evidence" value="ECO:0007669"/>
    <property type="project" value="UniProtKB-KW"/>
</dbReference>
<dbReference type="GO" id="GO:0005829">
    <property type="term" value="C:cytosol"/>
    <property type="evidence" value="ECO:0007669"/>
    <property type="project" value="TreeGrafter"/>
</dbReference>
<comment type="catalytic activity">
    <reaction evidence="6">
        <text>(6R)-5,10-methylene-5,6,7,8-tetrahydrofolate + glycine + H2O = (6S)-5,6,7,8-tetrahydrofolate + L-serine</text>
        <dbReference type="Rhea" id="RHEA:15481"/>
        <dbReference type="ChEBI" id="CHEBI:15377"/>
        <dbReference type="ChEBI" id="CHEBI:15636"/>
        <dbReference type="ChEBI" id="CHEBI:33384"/>
        <dbReference type="ChEBI" id="CHEBI:57305"/>
        <dbReference type="ChEBI" id="CHEBI:57453"/>
        <dbReference type="EC" id="2.1.2.1"/>
    </reaction>
</comment>
<dbReference type="Proteomes" id="UP000176631">
    <property type="component" value="Unassembled WGS sequence"/>
</dbReference>
<comment type="subcellular location">
    <subcellularLocation>
        <location evidence="6">Cytoplasm</location>
    </subcellularLocation>
</comment>
<comment type="similarity">
    <text evidence="2 6">Belongs to the SHMT family.</text>
</comment>
<dbReference type="GO" id="GO:0035999">
    <property type="term" value="P:tetrahydrofolate interconversion"/>
    <property type="evidence" value="ECO:0007669"/>
    <property type="project" value="UniProtKB-UniRule"/>
</dbReference>
<feature type="site" description="Plays an important role in substrate specificity" evidence="6">
    <location>
        <position position="224"/>
    </location>
</feature>
<dbReference type="GO" id="GO:0032259">
    <property type="term" value="P:methylation"/>
    <property type="evidence" value="ECO:0007669"/>
    <property type="project" value="UniProtKB-KW"/>
</dbReference>
<dbReference type="UniPathway" id="UPA00193"/>
<dbReference type="InterPro" id="IPR019798">
    <property type="entry name" value="Ser_HO-MeTrfase_PLP_BS"/>
</dbReference>
<dbReference type="Gene3D" id="3.90.1150.10">
    <property type="entry name" value="Aspartate Aminotransferase, domain 1"/>
    <property type="match status" value="1"/>
</dbReference>
<dbReference type="GO" id="GO:0019264">
    <property type="term" value="P:glycine biosynthetic process from serine"/>
    <property type="evidence" value="ECO:0007669"/>
    <property type="project" value="UniProtKB-UniRule"/>
</dbReference>
<evidence type="ECO:0000313" key="9">
    <source>
        <dbReference type="EMBL" id="OGY23404.1"/>
    </source>
</evidence>
<dbReference type="EMBL" id="MHCP01000025">
    <property type="protein sequence ID" value="OGY23404.1"/>
    <property type="molecule type" value="Genomic_DNA"/>
</dbReference>
<comment type="caution">
    <text evidence="9">The sequence shown here is derived from an EMBL/GenBank/DDBJ whole genome shotgun (WGS) entry which is preliminary data.</text>
</comment>
<evidence type="ECO:0000256" key="5">
    <source>
        <dbReference type="ARBA" id="ARBA00022898"/>
    </source>
</evidence>
<feature type="modified residue" description="N6-(pyridoxal phosphate)lysine" evidence="6 7">
    <location>
        <position position="225"/>
    </location>
</feature>
<feature type="binding site" evidence="6">
    <location>
        <begin position="121"/>
        <end position="123"/>
    </location>
    <ligand>
        <name>(6S)-5,6,7,8-tetrahydrofolate</name>
        <dbReference type="ChEBI" id="CHEBI:57453"/>
    </ligand>
</feature>
<dbReference type="GO" id="GO:0030170">
    <property type="term" value="F:pyridoxal phosphate binding"/>
    <property type="evidence" value="ECO:0007669"/>
    <property type="project" value="UniProtKB-UniRule"/>
</dbReference>
<dbReference type="SUPFAM" id="SSF53383">
    <property type="entry name" value="PLP-dependent transferases"/>
    <property type="match status" value="1"/>
</dbReference>
<dbReference type="EC" id="2.1.2.1" evidence="6"/>
<comment type="function">
    <text evidence="6">Catalyzes the reversible interconversion of serine and glycine with tetrahydrofolate (THF) serving as the one-carbon carrier. This reaction serves as the major source of one-carbon groups required for the biosynthesis of purines, thymidylate, methionine, and other important biomolecules. Also exhibits THF-independent aldolase activity toward beta-hydroxyamino acids, producing glycine and aldehydes, via a retro-aldol mechanism.</text>
</comment>
<dbReference type="CDD" id="cd00378">
    <property type="entry name" value="SHMT"/>
    <property type="match status" value="1"/>
</dbReference>
<dbReference type="UniPathway" id="UPA00288">
    <property type="reaction ID" value="UER01023"/>
</dbReference>
<keyword evidence="6" id="KW-0963">Cytoplasm</keyword>
<evidence type="ECO:0000256" key="2">
    <source>
        <dbReference type="ARBA" id="ARBA00006376"/>
    </source>
</evidence>
<dbReference type="STRING" id="1802593.A2172_04210"/>
<keyword evidence="6" id="KW-0028">Amino-acid biosynthesis</keyword>
<feature type="binding site" evidence="6">
    <location>
        <position position="117"/>
    </location>
    <ligand>
        <name>(6S)-5,6,7,8-tetrahydrofolate</name>
        <dbReference type="ChEBI" id="CHEBI:57453"/>
    </ligand>
</feature>
<organism evidence="9 10">
    <name type="scientific">Candidatus Woykebacteria bacterium RBG_13_40_15</name>
    <dbReference type="NCBI Taxonomy" id="1802593"/>
    <lineage>
        <taxon>Bacteria</taxon>
        <taxon>Candidatus Woykeibacteriota</taxon>
    </lineage>
</organism>
<dbReference type="InterPro" id="IPR001085">
    <property type="entry name" value="Ser_HO-MeTrfase"/>
</dbReference>
<dbReference type="PROSITE" id="PS00096">
    <property type="entry name" value="SHMT"/>
    <property type="match status" value="1"/>
</dbReference>
<keyword evidence="4 6" id="KW-0808">Transferase</keyword>
<evidence type="ECO:0000256" key="4">
    <source>
        <dbReference type="ARBA" id="ARBA00022679"/>
    </source>
</evidence>
<dbReference type="InterPro" id="IPR039429">
    <property type="entry name" value="SHMT-like_dom"/>
</dbReference>
<accession>A0A1G1W716</accession>
<keyword evidence="9" id="KW-0489">Methyltransferase</keyword>
<sequence length="439" mass="48320">MNLVKTDKEIALLIKKEATRQKETIDLIPSENHTSRAVREALGSVLTDKYSEGYPKKRYYQGHKYIDQIEILAEERAKKLFGVPYVNVQPYSGSPANLAVYLATCTPQKDKIMGLSLAFGGHLTHGQPQSSTGQFFKSVLYELDKEGFLDFGAIEKLAQKEKPKIIVCGYTAYPRIIDFKRFGQIADKVGAYLMADISHIAGLIVGRVHQSPVSFAHIITTTTHKTLRGPRGALIMVTEKGLEKNPDLPKKIDSAIIPGLQGGPHDHQTAAIAVALAEASTQEFKNYAAQIVKNAKRLASSLSKAGFDLISGGTDNHLILIDLQNKKANGALAAIALEAAGIVSNKNAVPFDPMPPFYPSGIRIGTPAVTTRGMKEKEMEKIAFWTNEVIEEVKNEKLPTDKAVRVEFMKDFRARITKNKKLLLIAKEVKNLTAKFPLP</sequence>
<dbReference type="InterPro" id="IPR015424">
    <property type="entry name" value="PyrdxlP-dep_Trfase"/>
</dbReference>
<proteinExistence type="inferred from homology"/>
<dbReference type="Gene3D" id="3.40.640.10">
    <property type="entry name" value="Type I PLP-dependent aspartate aminotransferase-like (Major domain)"/>
    <property type="match status" value="1"/>
</dbReference>
<protein>
    <recommendedName>
        <fullName evidence="6">Serine hydroxymethyltransferase</fullName>
        <shortName evidence="6">SHMT</shortName>
        <shortName evidence="6">Serine methylase</shortName>
        <ecNumber evidence="6">2.1.2.1</ecNumber>
    </recommendedName>
</protein>
<dbReference type="InterPro" id="IPR015422">
    <property type="entry name" value="PyrdxlP-dep_Trfase_small"/>
</dbReference>
<evidence type="ECO:0000256" key="3">
    <source>
        <dbReference type="ARBA" id="ARBA00022563"/>
    </source>
</evidence>
<comment type="pathway">
    <text evidence="6">One-carbon metabolism; tetrahydrofolate interconversion.</text>
</comment>
<dbReference type="PIRSF" id="PIRSF000412">
    <property type="entry name" value="SHMT"/>
    <property type="match status" value="1"/>
</dbReference>
<dbReference type="PANTHER" id="PTHR11680">
    <property type="entry name" value="SERINE HYDROXYMETHYLTRANSFERASE"/>
    <property type="match status" value="1"/>
</dbReference>